<gene>
    <name evidence="3" type="ORF">B446_22635</name>
</gene>
<feature type="compositionally biased region" description="Low complexity" evidence="1">
    <location>
        <begin position="67"/>
        <end position="76"/>
    </location>
</feature>
<evidence type="ECO:0000256" key="1">
    <source>
        <dbReference type="SAM" id="MobiDB-lite"/>
    </source>
</evidence>
<feature type="compositionally biased region" description="Pro residues" evidence="1">
    <location>
        <begin position="77"/>
        <end position="102"/>
    </location>
</feature>
<keyword evidence="2" id="KW-1133">Transmembrane helix</keyword>
<reference evidence="4" key="1">
    <citation type="submission" date="2012-10" db="EMBL/GenBank/DDBJ databases">
        <title>The complete genome sequence of Streptomyces collinus Tu 365.</title>
        <authorList>
            <person name="Ruckert C."/>
            <person name="Szczepanowski R."/>
            <person name="Goesmann A."/>
            <person name="Pross E.K."/>
            <person name="Musiol E.M."/>
            <person name="Blin K."/>
            <person name="Wohlleben W."/>
            <person name="Puhler A."/>
            <person name="Weber T."/>
            <person name="Kalinowski J."/>
        </authorList>
    </citation>
    <scope>NUCLEOTIDE SEQUENCE [LARGE SCALE GENOMIC DNA]</scope>
    <source>
        <strain evidence="4">DSM 40733 / Tue 365</strain>
    </source>
</reference>
<dbReference type="RefSeq" id="WP_020941771.1">
    <property type="nucleotide sequence ID" value="NC_021985.1"/>
</dbReference>
<keyword evidence="4" id="KW-1185">Reference proteome</keyword>
<evidence type="ECO:0000256" key="2">
    <source>
        <dbReference type="SAM" id="Phobius"/>
    </source>
</evidence>
<organism evidence="3 4">
    <name type="scientific">Streptomyces collinus (strain DSM 40733 / Tue 365)</name>
    <dbReference type="NCBI Taxonomy" id="1214242"/>
    <lineage>
        <taxon>Bacteria</taxon>
        <taxon>Bacillati</taxon>
        <taxon>Actinomycetota</taxon>
        <taxon>Actinomycetes</taxon>
        <taxon>Kitasatosporales</taxon>
        <taxon>Streptomycetaceae</taxon>
        <taxon>Streptomyces</taxon>
    </lineage>
</organism>
<feature type="compositionally biased region" description="Gly residues" evidence="1">
    <location>
        <begin position="1"/>
        <end position="10"/>
    </location>
</feature>
<feature type="compositionally biased region" description="Low complexity" evidence="1">
    <location>
        <begin position="47"/>
        <end position="58"/>
    </location>
</feature>
<feature type="transmembrane region" description="Helical" evidence="2">
    <location>
        <begin position="111"/>
        <end position="132"/>
    </location>
</feature>
<name>S5V881_STRC3</name>
<keyword evidence="2" id="KW-0812">Transmembrane</keyword>
<accession>S5V881</accession>
<evidence type="ECO:0000313" key="3">
    <source>
        <dbReference type="EMBL" id="AGS71339.1"/>
    </source>
</evidence>
<sequence>MSGWNGWTGGEGHDPGPEREPGADRGRPAWSSGPVTPPAWASEETRTAPLTPAAAPADTPAPPPWATAPTQAGVPSAPVPDVPPSHPQAYSPPYPSYGPAPAPRSARGGRMVALVLAMVLVGAGAGFGVWYLGRDRGGTGTPAASAPATGVSASASEASDASDDSAGGDPSAGSGSSPDSGSGSGTSSGTSSDPAAADPGPTAPAGYRLVHDPVGYAVSVPSGWTRREKRGEKAAVVFYDSPSDGRQLQIFELSEATVTESLDLAENDPGYGYAREPGYQALDRATGDTWVELSYRYDDPAKGARRVVDHRFRAADGTLYAIRASGPERLSDALVRAPLTTALASFCPTGAACA</sequence>
<feature type="region of interest" description="Disordered" evidence="1">
    <location>
        <begin position="139"/>
        <end position="208"/>
    </location>
</feature>
<dbReference type="EMBL" id="CP006259">
    <property type="protein sequence ID" value="AGS71339.1"/>
    <property type="molecule type" value="Genomic_DNA"/>
</dbReference>
<feature type="compositionally biased region" description="Basic and acidic residues" evidence="1">
    <location>
        <begin position="11"/>
        <end position="27"/>
    </location>
</feature>
<proteinExistence type="predicted"/>
<dbReference type="HOGENOM" id="CLU_055444_0_0_11"/>
<dbReference type="eggNOG" id="ENOG502ZMU4">
    <property type="taxonomic scope" value="Bacteria"/>
</dbReference>
<dbReference type="Proteomes" id="UP000015423">
    <property type="component" value="Chromosome"/>
</dbReference>
<evidence type="ECO:0000313" key="4">
    <source>
        <dbReference type="Proteomes" id="UP000015423"/>
    </source>
</evidence>
<reference evidence="3 4" key="2">
    <citation type="journal article" date="2013" name="J. Biotechnol.">
        <title>Complete genome sequence of the kirromycin producer Streptomyces collinus Tu 365 consisting of a linear chromosome and two linear plasmids.</title>
        <authorList>
            <person name="Ruckert C."/>
            <person name="Szczepanowski R."/>
            <person name="Albersmeier A."/>
            <person name="Goesmann A."/>
            <person name="Iftime D."/>
            <person name="Musiol E.M."/>
            <person name="Blin K."/>
            <person name="Wohlleben W."/>
            <person name="Puhler A."/>
            <person name="Kalinowski J."/>
            <person name="Weber T."/>
        </authorList>
    </citation>
    <scope>NUCLEOTIDE SEQUENCE [LARGE SCALE GENOMIC DNA]</scope>
    <source>
        <strain evidence="4">DSM 40733 / Tue 365</strain>
    </source>
</reference>
<dbReference type="PATRIC" id="fig|1214242.5.peg.4634"/>
<dbReference type="AlphaFoldDB" id="S5V881"/>
<dbReference type="KEGG" id="sci:B446_22635"/>
<feature type="compositionally biased region" description="Low complexity" evidence="1">
    <location>
        <begin position="141"/>
        <end position="206"/>
    </location>
</feature>
<keyword evidence="2" id="KW-0472">Membrane</keyword>
<feature type="region of interest" description="Disordered" evidence="1">
    <location>
        <begin position="1"/>
        <end position="106"/>
    </location>
</feature>
<protein>
    <submittedName>
        <fullName evidence="3">Uncharacterized protein</fullName>
    </submittedName>
</protein>
<dbReference type="STRING" id="1214242.B446_22635"/>